<dbReference type="PRINTS" id="PR01848">
    <property type="entry name" value="U2AUXFACTOR"/>
</dbReference>
<keyword evidence="2" id="KW-0677">Repeat</keyword>
<feature type="compositionally biased region" description="Basic and acidic residues" evidence="6">
    <location>
        <begin position="399"/>
        <end position="413"/>
    </location>
</feature>
<dbReference type="PROSITE" id="PS50103">
    <property type="entry name" value="ZF_C3H1"/>
    <property type="match status" value="2"/>
</dbReference>
<dbReference type="SMART" id="SM00356">
    <property type="entry name" value="ZnF_C3H1"/>
    <property type="match status" value="2"/>
</dbReference>
<dbReference type="GO" id="GO:0008270">
    <property type="term" value="F:zinc ion binding"/>
    <property type="evidence" value="ECO:0007669"/>
    <property type="project" value="UniProtKB-KW"/>
</dbReference>
<reference key="2">
    <citation type="submission" date="2011-10" db="EMBL/GenBank/DDBJ databases">
        <title>The genome and transcriptome sequence of Clonorchis sinensis provide insights into the carcinogenic liver fluke.</title>
        <authorList>
            <person name="Wang X."/>
            <person name="Huang Y."/>
            <person name="Chen W."/>
            <person name="Liu H."/>
            <person name="Guo L."/>
            <person name="Chen Y."/>
            <person name="Luo F."/>
            <person name="Zhou W."/>
            <person name="Sun J."/>
            <person name="Mao Q."/>
            <person name="Liang P."/>
            <person name="Zhou C."/>
            <person name="Tian Y."/>
            <person name="Men J."/>
            <person name="Lv X."/>
            <person name="Huang L."/>
            <person name="Zhou J."/>
            <person name="Hu Y."/>
            <person name="Li R."/>
            <person name="Zhang F."/>
            <person name="Lei H."/>
            <person name="Li X."/>
            <person name="Hu X."/>
            <person name="Liang C."/>
            <person name="Xu J."/>
            <person name="Wu Z."/>
            <person name="Yu X."/>
        </authorList>
    </citation>
    <scope>NUCLEOTIDE SEQUENCE</scope>
    <source>
        <strain>Henan</strain>
    </source>
</reference>
<dbReference type="EMBL" id="DF143308">
    <property type="protein sequence ID" value="GAA52523.1"/>
    <property type="molecule type" value="Genomic_DNA"/>
</dbReference>
<organism evidence="8 9">
    <name type="scientific">Clonorchis sinensis</name>
    <name type="common">Chinese liver fluke</name>
    <dbReference type="NCBI Taxonomy" id="79923"/>
    <lineage>
        <taxon>Eukaryota</taxon>
        <taxon>Metazoa</taxon>
        <taxon>Spiralia</taxon>
        <taxon>Lophotrochozoa</taxon>
        <taxon>Platyhelminthes</taxon>
        <taxon>Trematoda</taxon>
        <taxon>Digenea</taxon>
        <taxon>Opisthorchiida</taxon>
        <taxon>Opisthorchiata</taxon>
        <taxon>Opisthorchiidae</taxon>
        <taxon>Clonorchis</taxon>
    </lineage>
</organism>
<dbReference type="GO" id="GO:0089701">
    <property type="term" value="C:U2AF complex"/>
    <property type="evidence" value="ECO:0007669"/>
    <property type="project" value="InterPro"/>
</dbReference>
<keyword evidence="4 5" id="KW-0862">Zinc</keyword>
<dbReference type="Gene3D" id="3.30.70.330">
    <property type="match status" value="1"/>
</dbReference>
<accession>G7YHU0</accession>
<feature type="compositionally biased region" description="Polar residues" evidence="6">
    <location>
        <begin position="416"/>
        <end position="425"/>
    </location>
</feature>
<protein>
    <submittedName>
        <fullName evidence="8">Kynurenine---oxoglutarate transaminase</fullName>
    </submittedName>
</protein>
<dbReference type="InterPro" id="IPR000571">
    <property type="entry name" value="Znf_CCCH"/>
</dbReference>
<evidence type="ECO:0000256" key="5">
    <source>
        <dbReference type="PROSITE-ProRule" id="PRU00723"/>
    </source>
</evidence>
<dbReference type="Proteomes" id="UP000008909">
    <property type="component" value="Unassembled WGS sequence"/>
</dbReference>
<evidence type="ECO:0000313" key="8">
    <source>
        <dbReference type="EMBL" id="GAA52523.1"/>
    </source>
</evidence>
<dbReference type="GO" id="GO:0000398">
    <property type="term" value="P:mRNA splicing, via spliceosome"/>
    <property type="evidence" value="ECO:0007669"/>
    <property type="project" value="InterPro"/>
</dbReference>
<dbReference type="InterPro" id="IPR012677">
    <property type="entry name" value="Nucleotide-bd_a/b_plait_sf"/>
</dbReference>
<keyword evidence="9" id="KW-1185">Reference proteome</keyword>
<dbReference type="InterPro" id="IPR009145">
    <property type="entry name" value="U2AF_small"/>
</dbReference>
<sequence>MNGQQNGSASSVEETDEVCVRSCTAAIGPESPNPKRGFETFAVRALPECASLLNKLNWDQPQWMTYIGPWSRKFTKLTQCSSRKNPARSRMGRRTKDLILIERVPRATTKMVAGLKSVDYQTRLAVLDLFPLEYRRFRGNLILIYALFEQGLANRCHTTRKKHEGWNTAGLPEPRPELPKYGGRVRTRDLPVRALTTELSRAHVEYVDSTVPIPAKGTLEIVVHSIFGSWISFDVSVKSASKSHRSLLRLPVFSRYVACGLPATLRHTVLLSADGLHVGFGVTNPGRQQNGVEVLSQHLFVLFICIWKKETVSDNWGQSEMVPIFEKGLVVASDENLEYADDIVLVFENEAKVQRHRKLWSVLRILEVILVLIVVCQMRERDEQEWLAREARAQQEWAEEQRRREETRQKEIETQDIASTESDTTGLPPWHHPPLPSTAPVPPVNSSDRPPQERCSFFRKTGTCRYGFSCSRRHDYPQRIESAVEEDAAAEDGDHSCIVLCIPHMFTHPHLPPPDATSGELEDSGTLSADEESVLCADYVEFYHDVRDELEARWGRVAALRTCRNRTEHLRGTVYVEFALGSGATWDAAEACAGRWFAGRQLTCMVVRLGGGWREAICGLHHRRRCPKGDSKCNFLHVFLNPGETVTDLHQALKLQLVDRHSLAAEDLPIGVEAVPVHLAVTAHQITIADVLPDRIRPTVPVAEALVVPEIPRDVAFIGAGLHRTVPVRVEKNTRNTRNATRAGTNADILDELTEVIASFGMYFAPTKYQVMIAHVQSPNTSLSTQGRTLEVAELFNGPDFSVTDRVTARTCRARVAFANSRHLWRQSDVSLNRKGGAYQATVGAVLLYGCEIRPFEAAKLRCLQGFEHRCPRTIAGNGGLVRNGYGKKSTEVFVIAGTDSRIRRMIHRIEAFAKFPGRFCSCRLPERHAQELGKVPVQRSMLCSVYIHLEGTGIGTPGFQVVRNKGQAAFVKRLTKHQIELSCQCEKRFIQDPWTDFVSPQRAERVDLAQYLTNVCLCEYLCAGSFWSVGTIYQQEVSEVVAKGELLKGACVKLVIFRRTRGVTVDHAEKKIGHAQRDLDPECIAKRDPHSGVVTTLSRSDCESFDCMVSLANDPQMVSLLSPMRLSTNDPVVALIAASEGWMAFFAAGGPRHIDDLRSFQDRRSTQQTQAVYSKVSEKNKSIRNFEDLVLISFYMLKDKSVRPVLSELIETLLTRRPSNPVDYIADCLNVSTEESALDGICQRLAGLQIQSAMFAFECNRAYGKLHELIHFSIVCDQLYRIEHVSHKQILRYIEDVIKSDDQRFPIIITLAPSIDFTKTFYVKPTEDY</sequence>
<dbReference type="PANTHER" id="PTHR12620">
    <property type="entry name" value="U2 SNRNP AUXILIARY FACTOR, SMALL SUBUNIT"/>
    <property type="match status" value="1"/>
</dbReference>
<evidence type="ECO:0000256" key="4">
    <source>
        <dbReference type="ARBA" id="ARBA00022833"/>
    </source>
</evidence>
<feature type="domain" description="C3H1-type" evidence="7">
    <location>
        <begin position="612"/>
        <end position="640"/>
    </location>
</feature>
<reference evidence="8" key="1">
    <citation type="journal article" date="2011" name="Genome Biol.">
        <title>The draft genome of the carcinogenic human liver fluke Clonorchis sinensis.</title>
        <authorList>
            <person name="Wang X."/>
            <person name="Chen W."/>
            <person name="Huang Y."/>
            <person name="Sun J."/>
            <person name="Men J."/>
            <person name="Liu H."/>
            <person name="Luo F."/>
            <person name="Guo L."/>
            <person name="Lv X."/>
            <person name="Deng C."/>
            <person name="Zhou C."/>
            <person name="Fan Y."/>
            <person name="Li X."/>
            <person name="Huang L."/>
            <person name="Hu Y."/>
            <person name="Liang C."/>
            <person name="Hu X."/>
            <person name="Xu J."/>
            <person name="Yu X."/>
        </authorList>
    </citation>
    <scope>NUCLEOTIDE SEQUENCE [LARGE SCALE GENOMIC DNA]</scope>
    <source>
        <strain evidence="8">Henan</strain>
    </source>
</reference>
<evidence type="ECO:0000259" key="7">
    <source>
        <dbReference type="PROSITE" id="PS50103"/>
    </source>
</evidence>
<evidence type="ECO:0000256" key="3">
    <source>
        <dbReference type="ARBA" id="ARBA00022771"/>
    </source>
</evidence>
<feature type="compositionally biased region" description="Pro residues" evidence="6">
    <location>
        <begin position="430"/>
        <end position="443"/>
    </location>
</feature>
<keyword evidence="3 5" id="KW-0863">Zinc-finger</keyword>
<evidence type="ECO:0000313" key="9">
    <source>
        <dbReference type="Proteomes" id="UP000008909"/>
    </source>
</evidence>
<name>G7YHU0_CLOSI</name>
<evidence type="ECO:0000256" key="6">
    <source>
        <dbReference type="SAM" id="MobiDB-lite"/>
    </source>
</evidence>
<feature type="zinc finger region" description="C3H1-type" evidence="5">
    <location>
        <begin position="612"/>
        <end position="640"/>
    </location>
</feature>
<keyword evidence="1 5" id="KW-0479">Metal-binding</keyword>
<proteinExistence type="predicted"/>
<evidence type="ECO:0000256" key="1">
    <source>
        <dbReference type="ARBA" id="ARBA00022723"/>
    </source>
</evidence>
<gene>
    <name evidence="8" type="ORF">CLF_108252</name>
</gene>
<feature type="domain" description="C3H1-type" evidence="7">
    <location>
        <begin position="449"/>
        <end position="477"/>
    </location>
</feature>
<feature type="zinc finger region" description="C3H1-type" evidence="5">
    <location>
        <begin position="449"/>
        <end position="477"/>
    </location>
</feature>
<feature type="region of interest" description="Disordered" evidence="6">
    <location>
        <begin position="399"/>
        <end position="452"/>
    </location>
</feature>
<evidence type="ECO:0000256" key="2">
    <source>
        <dbReference type="ARBA" id="ARBA00022737"/>
    </source>
</evidence>
<dbReference type="GO" id="GO:0003723">
    <property type="term" value="F:RNA binding"/>
    <property type="evidence" value="ECO:0007669"/>
    <property type="project" value="InterPro"/>
</dbReference>